<organism evidence="1 2">
    <name type="scientific">Mytilus galloprovincialis</name>
    <name type="common">Mediterranean mussel</name>
    <dbReference type="NCBI Taxonomy" id="29158"/>
    <lineage>
        <taxon>Eukaryota</taxon>
        <taxon>Metazoa</taxon>
        <taxon>Spiralia</taxon>
        <taxon>Lophotrochozoa</taxon>
        <taxon>Mollusca</taxon>
        <taxon>Bivalvia</taxon>
        <taxon>Autobranchia</taxon>
        <taxon>Pteriomorphia</taxon>
        <taxon>Mytilida</taxon>
        <taxon>Mytiloidea</taxon>
        <taxon>Mytilidae</taxon>
        <taxon>Mytilinae</taxon>
        <taxon>Mytilus</taxon>
    </lineage>
</organism>
<name>A0A8B6FFU2_MYTGA</name>
<evidence type="ECO:0008006" key="3">
    <source>
        <dbReference type="Google" id="ProtNLM"/>
    </source>
</evidence>
<gene>
    <name evidence="1" type="ORF">MGAL_10B074900</name>
</gene>
<keyword evidence="2" id="KW-1185">Reference proteome</keyword>
<reference evidence="1" key="1">
    <citation type="submission" date="2018-11" db="EMBL/GenBank/DDBJ databases">
        <authorList>
            <person name="Alioto T."/>
            <person name="Alioto T."/>
        </authorList>
    </citation>
    <scope>NUCLEOTIDE SEQUENCE</scope>
</reference>
<dbReference type="EMBL" id="UYJE01006791">
    <property type="protein sequence ID" value="VDI49090.1"/>
    <property type="molecule type" value="Genomic_DNA"/>
</dbReference>
<dbReference type="OrthoDB" id="10438048at2759"/>
<evidence type="ECO:0000313" key="1">
    <source>
        <dbReference type="EMBL" id="VDI49090.1"/>
    </source>
</evidence>
<evidence type="ECO:0000313" key="2">
    <source>
        <dbReference type="Proteomes" id="UP000596742"/>
    </source>
</evidence>
<accession>A0A8B6FFU2</accession>
<dbReference type="Proteomes" id="UP000596742">
    <property type="component" value="Unassembled WGS sequence"/>
</dbReference>
<proteinExistence type="predicted"/>
<sequence>MNRSVFQFAKRCLDPNRFKGFLKNQIHVIQSAKTIYEVVPSENVAKFETLSRGDHIKFTKSDGKADHAIVTEINQNSSTFTFVQNICDFGNTPKIKELTLKFNEVREVFRFDYKDKGRNDLIPDISRIPREASATVAEYYSSHPADFRPGLKNNCESFAFCCTLGHPLSAYQMKMLIIAFGTLKVFDEHCFIEMQKFFEGDRIVRLNKAEHLVTITSKTGGNVSLSFSN</sequence>
<dbReference type="AlphaFoldDB" id="A0A8B6FFU2"/>
<protein>
    <recommendedName>
        <fullName evidence="3">LRAT domain-containing protein</fullName>
    </recommendedName>
</protein>
<comment type="caution">
    <text evidence="1">The sequence shown here is derived from an EMBL/GenBank/DDBJ whole genome shotgun (WGS) entry which is preliminary data.</text>
</comment>